<proteinExistence type="inferred from homology"/>
<feature type="transmembrane region" description="Helical" evidence="6">
    <location>
        <begin position="12"/>
        <end position="35"/>
    </location>
</feature>
<evidence type="ECO:0000256" key="5">
    <source>
        <dbReference type="ARBA" id="ARBA00023136"/>
    </source>
</evidence>
<gene>
    <name evidence="8" type="ORF">ASJ83_04880</name>
</gene>
<keyword evidence="3 6" id="KW-0812">Transmembrane</keyword>
<dbReference type="InterPro" id="IPR059000">
    <property type="entry name" value="ATPase_P-type_domA"/>
</dbReference>
<dbReference type="AlphaFoldDB" id="A0AAX0Q8Y5"/>
<dbReference type="InterPro" id="IPR001757">
    <property type="entry name" value="P_typ_ATPase"/>
</dbReference>
<keyword evidence="4 6" id="KW-1133">Transmembrane helix</keyword>
<dbReference type="Pfam" id="PF00702">
    <property type="entry name" value="Hydrolase"/>
    <property type="match status" value="1"/>
</dbReference>
<dbReference type="NCBIfam" id="TIGR01525">
    <property type="entry name" value="ATPase-IB_hvy"/>
    <property type="match status" value="1"/>
</dbReference>
<dbReference type="SUPFAM" id="SSF56784">
    <property type="entry name" value="HAD-like"/>
    <property type="match status" value="1"/>
</dbReference>
<protein>
    <submittedName>
        <fullName evidence="8">Zinc ABC transporter ATPase</fullName>
    </submittedName>
</protein>
<dbReference type="SUPFAM" id="SSF81665">
    <property type="entry name" value="Calcium ATPase, transmembrane domain M"/>
    <property type="match status" value="1"/>
</dbReference>
<feature type="transmembrane region" description="Helical" evidence="6">
    <location>
        <begin position="276"/>
        <end position="297"/>
    </location>
</feature>
<evidence type="ECO:0000256" key="4">
    <source>
        <dbReference type="ARBA" id="ARBA00022989"/>
    </source>
</evidence>
<evidence type="ECO:0000256" key="3">
    <source>
        <dbReference type="ARBA" id="ARBA00022692"/>
    </source>
</evidence>
<dbReference type="InterPro" id="IPR008250">
    <property type="entry name" value="ATPase_P-typ_transduc_dom_A_sf"/>
</dbReference>
<dbReference type="RefSeq" id="WP_095641882.1">
    <property type="nucleotide sequence ID" value="NZ_LMVO01000006.1"/>
</dbReference>
<dbReference type="InterPro" id="IPR036412">
    <property type="entry name" value="HAD-like_sf"/>
</dbReference>
<dbReference type="GO" id="GO:0015086">
    <property type="term" value="F:cadmium ion transmembrane transporter activity"/>
    <property type="evidence" value="ECO:0007669"/>
    <property type="project" value="TreeGrafter"/>
</dbReference>
<feature type="transmembrane region" description="Helical" evidence="6">
    <location>
        <begin position="580"/>
        <end position="599"/>
    </location>
</feature>
<dbReference type="GO" id="GO:0005524">
    <property type="term" value="F:ATP binding"/>
    <property type="evidence" value="ECO:0007669"/>
    <property type="project" value="InterPro"/>
</dbReference>
<dbReference type="EMBL" id="LMVO01000006">
    <property type="protein sequence ID" value="PAV09816.1"/>
    <property type="molecule type" value="Genomic_DNA"/>
</dbReference>
<comment type="subcellular location">
    <subcellularLocation>
        <location evidence="1">Membrane</location>
    </subcellularLocation>
</comment>
<evidence type="ECO:0000256" key="6">
    <source>
        <dbReference type="SAM" id="Phobius"/>
    </source>
</evidence>
<dbReference type="Gene3D" id="3.40.1110.10">
    <property type="entry name" value="Calcium-transporting ATPase, cytoplasmic domain N"/>
    <property type="match status" value="1"/>
</dbReference>
<feature type="transmembrane region" description="Helical" evidence="6">
    <location>
        <begin position="245"/>
        <end position="264"/>
    </location>
</feature>
<dbReference type="PANTHER" id="PTHR48085">
    <property type="entry name" value="CADMIUM/ZINC-TRANSPORTING ATPASE HMA2-RELATED"/>
    <property type="match status" value="1"/>
</dbReference>
<dbReference type="InterPro" id="IPR018303">
    <property type="entry name" value="ATPase_P-typ_P_site"/>
</dbReference>
<dbReference type="GO" id="GO:0016020">
    <property type="term" value="C:membrane"/>
    <property type="evidence" value="ECO:0007669"/>
    <property type="project" value="UniProtKB-SubCell"/>
</dbReference>
<dbReference type="InterPro" id="IPR027256">
    <property type="entry name" value="P-typ_ATPase_IB"/>
</dbReference>
<dbReference type="Gene3D" id="2.70.150.10">
    <property type="entry name" value="Calcium-transporting ATPase, cytoplasmic transduction domain A"/>
    <property type="match status" value="1"/>
</dbReference>
<feature type="transmembrane region" description="Helical" evidence="6">
    <location>
        <begin position="41"/>
        <end position="61"/>
    </location>
</feature>
<evidence type="ECO:0000259" key="7">
    <source>
        <dbReference type="Pfam" id="PF00122"/>
    </source>
</evidence>
<dbReference type="Proteomes" id="UP000243820">
    <property type="component" value="Unassembled WGS sequence"/>
</dbReference>
<keyword evidence="5 6" id="KW-0472">Membrane</keyword>
<evidence type="ECO:0000256" key="2">
    <source>
        <dbReference type="ARBA" id="ARBA00006024"/>
    </source>
</evidence>
<sequence length="636" mass="67937">MTITLTKKQRRSLYRIIAASVFFAIAVLLSASGVFPESYSQYAEFVLFLAVYLAIGGDVLLRAGKNILHGNVFDEHFLMSIATIGAFFLGQYPEAVAVMLFYQIGELFQSYAVEKSRRSIADLMDISPDHAYIEREGVIVSVDPDELQVGDHIVIKAGDRVPIDGVVIAGSSELDTASLTGESLLRNVGVGDQVISGCINVSGVLHVRVAKPLSESTVTRILELVESAAGKKAKTEQFITRFSRYYTPAVVLAALVLAVIPPLILAEPFTIWIERALIFLVVSCPCALVISIPLSFFGGIGGTSRFGILVKGSRYLEALSNSDTFVFDKTGTLTKGSFSVTEIHPVGMSESELLAFAAHAEAYSTHPIAVSLRAAYQQPVHTGDLTDISEYAGHGVTALYLGRRIAVGNSGFMQELGVDAGDMNSAGSVIHVAVDGMYAGWIVIADTVKPTAVRAIAELKKRGIRRVVMLTGDSPPAAASIARELGIDEYYAGLLPQDKISVMERILANQRAGSSAAFVGDGINDAPVLTRADIGIAMGSLGSDAAIEAADIVLMDDDPLKIISAIDISRRTMHIVVQNIVFALGVKFLVLILAALGVANMWEAVFADVGVAFIAILNAMRTLKSDREGEKTPGHL</sequence>
<dbReference type="PROSITE" id="PS00154">
    <property type="entry name" value="ATPASE_E1_E2"/>
    <property type="match status" value="1"/>
</dbReference>
<dbReference type="PANTHER" id="PTHR48085:SF5">
    <property type="entry name" value="CADMIUM_ZINC-TRANSPORTING ATPASE HMA4-RELATED"/>
    <property type="match status" value="1"/>
</dbReference>
<dbReference type="SUPFAM" id="SSF81653">
    <property type="entry name" value="Calcium ATPase, transduction domain A"/>
    <property type="match status" value="1"/>
</dbReference>
<dbReference type="InterPro" id="IPR023299">
    <property type="entry name" value="ATPase_P-typ_cyto_dom_N"/>
</dbReference>
<dbReference type="Pfam" id="PF00122">
    <property type="entry name" value="E1-E2_ATPase"/>
    <property type="match status" value="1"/>
</dbReference>
<comment type="similarity">
    <text evidence="2">Belongs to the cation transport ATPase (P-type) (TC 3.A.3) family. Type IB subfamily.</text>
</comment>
<name>A0AAX0Q8Y5_9EURY</name>
<dbReference type="InterPro" id="IPR023214">
    <property type="entry name" value="HAD_sf"/>
</dbReference>
<dbReference type="PRINTS" id="PR00941">
    <property type="entry name" value="CDATPASE"/>
</dbReference>
<evidence type="ECO:0000256" key="1">
    <source>
        <dbReference type="ARBA" id="ARBA00004370"/>
    </source>
</evidence>
<accession>A0AAX0Q8Y5</accession>
<keyword evidence="9" id="KW-1185">Reference proteome</keyword>
<dbReference type="Gene3D" id="3.40.50.1000">
    <property type="entry name" value="HAD superfamily/HAD-like"/>
    <property type="match status" value="1"/>
</dbReference>
<dbReference type="InterPro" id="IPR051014">
    <property type="entry name" value="Cation_Transport_ATPase_IB"/>
</dbReference>
<evidence type="ECO:0000313" key="8">
    <source>
        <dbReference type="EMBL" id="PAV09816.1"/>
    </source>
</evidence>
<feature type="domain" description="P-type ATPase A" evidence="7">
    <location>
        <begin position="126"/>
        <end position="226"/>
    </location>
</feature>
<dbReference type="NCBIfam" id="TIGR01512">
    <property type="entry name" value="ATPase-IB2_Cd"/>
    <property type="match status" value="1"/>
</dbReference>
<reference evidence="8 9" key="1">
    <citation type="journal article" date="2017" name="BMC Genomics">
        <title>Genomic analysis of methanogenic archaea reveals a shift towards energy conservation.</title>
        <authorList>
            <person name="Gilmore S.P."/>
            <person name="Henske J.K."/>
            <person name="Sexton J.A."/>
            <person name="Solomon K.V."/>
            <person name="Seppala S."/>
            <person name="Yoo J.I."/>
            <person name="Huyett L.M."/>
            <person name="Pressman A."/>
            <person name="Cogan J.Z."/>
            <person name="Kivenson V."/>
            <person name="Peng X."/>
            <person name="Tan Y."/>
            <person name="Valentine D.L."/>
            <person name="O'Malley M.A."/>
        </authorList>
    </citation>
    <scope>NUCLEOTIDE SEQUENCE [LARGE SCALE GENOMIC DNA]</scope>
    <source>
        <strain evidence="8 9">XII</strain>
    </source>
</reference>
<comment type="caution">
    <text evidence="8">The sequence shown here is derived from an EMBL/GenBank/DDBJ whole genome shotgun (WGS) entry which is preliminary data.</text>
</comment>
<dbReference type="InterPro" id="IPR023298">
    <property type="entry name" value="ATPase_P-typ_TM_dom_sf"/>
</dbReference>
<dbReference type="GO" id="GO:0019829">
    <property type="term" value="F:ATPase-coupled monoatomic cation transmembrane transporter activity"/>
    <property type="evidence" value="ECO:0007669"/>
    <property type="project" value="InterPro"/>
</dbReference>
<dbReference type="NCBIfam" id="TIGR01494">
    <property type="entry name" value="ATPase_P-type"/>
    <property type="match status" value="1"/>
</dbReference>
<organism evidence="8 9">
    <name type="scientific">Methanocorpusculum parvum</name>
    <dbReference type="NCBI Taxonomy" id="2193"/>
    <lineage>
        <taxon>Archaea</taxon>
        <taxon>Methanobacteriati</taxon>
        <taxon>Methanobacteriota</taxon>
        <taxon>Stenosarchaea group</taxon>
        <taxon>Methanomicrobia</taxon>
        <taxon>Methanomicrobiales</taxon>
        <taxon>Methanocorpusculaceae</taxon>
        <taxon>Methanocorpusculum</taxon>
    </lineage>
</organism>
<evidence type="ECO:0000313" key="9">
    <source>
        <dbReference type="Proteomes" id="UP000243820"/>
    </source>
</evidence>
<dbReference type="GO" id="GO:0016887">
    <property type="term" value="F:ATP hydrolysis activity"/>
    <property type="evidence" value="ECO:0007669"/>
    <property type="project" value="InterPro"/>
</dbReference>
<dbReference type="PRINTS" id="PR00119">
    <property type="entry name" value="CATATPASE"/>
</dbReference>